<keyword evidence="6" id="KW-0408">Iron</keyword>
<evidence type="ECO:0000256" key="5">
    <source>
        <dbReference type="ARBA" id="ARBA00022833"/>
    </source>
</evidence>
<dbReference type="EMBL" id="MWAK01000173">
    <property type="protein sequence ID" value="OPZ91480.1"/>
    <property type="molecule type" value="Genomic_DNA"/>
</dbReference>
<evidence type="ECO:0000256" key="2">
    <source>
        <dbReference type="ARBA" id="ARBA00022485"/>
    </source>
</evidence>
<protein>
    <submittedName>
        <fullName evidence="9">Phosphomethylpyrimidine synthase</fullName>
        <ecNumber evidence="9">4.1.99.17</ecNumber>
    </submittedName>
</protein>
<evidence type="ECO:0000313" key="9">
    <source>
        <dbReference type="EMBL" id="OPZ91480.1"/>
    </source>
</evidence>
<accession>A0A1V5MEZ4</accession>
<sequence length="320" mass="34311">MAASRIPVGSVPVYGAMVNAVRKYKAVQKMSAEALWEQIEAEAAGGVAFMTVHTGVSERIVRGLADGERLINIVSRGGSLLACWIAANRRENPLLEDFGRLVKIAARYGTALSLGDGLRPGAVADSTDRFQIEELLTLGRQAAEARRAGVPVLIEGPGHIPLHQVEMNVKLAKQVCHGAPLYLLGPLVTDFAPGYDHIVSAIGGALAAMAGADFLCYVTPSEHLGLPGVKEVREGVYTARIAAHAADLARGKPGALERDLRISSARRDRDWAGQKRWALNPEKVAEAVGTESDFCSMCGEFCSMRFSEKLSPAKRKRKNG</sequence>
<dbReference type="GO" id="GO:0070284">
    <property type="term" value="F:phosphomethylpyrimidine synthase activity"/>
    <property type="evidence" value="ECO:0007669"/>
    <property type="project" value="UniProtKB-EC"/>
</dbReference>
<evidence type="ECO:0000256" key="7">
    <source>
        <dbReference type="ARBA" id="ARBA00023014"/>
    </source>
</evidence>
<dbReference type="PANTHER" id="PTHR30557:SF1">
    <property type="entry name" value="PHOSPHOMETHYLPYRIMIDINE SYNTHASE, CHLOROPLASTIC"/>
    <property type="match status" value="1"/>
</dbReference>
<dbReference type="Gene3D" id="3.20.20.540">
    <property type="entry name" value="Radical SAM ThiC family, central domain"/>
    <property type="match status" value="1"/>
</dbReference>
<dbReference type="GO" id="GO:0009228">
    <property type="term" value="P:thiamine biosynthetic process"/>
    <property type="evidence" value="ECO:0007669"/>
    <property type="project" value="InterPro"/>
</dbReference>
<keyword evidence="7" id="KW-0411">Iron-sulfur</keyword>
<evidence type="ECO:0000256" key="8">
    <source>
        <dbReference type="ARBA" id="ARBA00023239"/>
    </source>
</evidence>
<name>A0A1V5MEZ4_UNCT6</name>
<organism evidence="9">
    <name type="scientific">candidate division TA06 bacterium ADurb.Bin417</name>
    <dbReference type="NCBI Taxonomy" id="1852828"/>
    <lineage>
        <taxon>Bacteria</taxon>
        <taxon>Bacteria division TA06</taxon>
    </lineage>
</organism>
<evidence type="ECO:0000256" key="4">
    <source>
        <dbReference type="ARBA" id="ARBA00022723"/>
    </source>
</evidence>
<dbReference type="Pfam" id="PF01964">
    <property type="entry name" value="ThiC_Rad_SAM"/>
    <property type="match status" value="1"/>
</dbReference>
<dbReference type="Proteomes" id="UP000485484">
    <property type="component" value="Unassembled WGS sequence"/>
</dbReference>
<evidence type="ECO:0000256" key="3">
    <source>
        <dbReference type="ARBA" id="ARBA00022691"/>
    </source>
</evidence>
<keyword evidence="3" id="KW-0949">S-adenosyl-L-methionine</keyword>
<keyword evidence="2" id="KW-0004">4Fe-4S</keyword>
<dbReference type="GO" id="GO:0005829">
    <property type="term" value="C:cytosol"/>
    <property type="evidence" value="ECO:0007669"/>
    <property type="project" value="TreeGrafter"/>
</dbReference>
<evidence type="ECO:0000256" key="1">
    <source>
        <dbReference type="ARBA" id="ARBA00001966"/>
    </source>
</evidence>
<dbReference type="GO" id="GO:0046872">
    <property type="term" value="F:metal ion binding"/>
    <property type="evidence" value="ECO:0007669"/>
    <property type="project" value="UniProtKB-KW"/>
</dbReference>
<evidence type="ECO:0000256" key="6">
    <source>
        <dbReference type="ARBA" id="ARBA00023004"/>
    </source>
</evidence>
<keyword evidence="4" id="KW-0479">Metal-binding</keyword>
<keyword evidence="5" id="KW-0862">Zinc</keyword>
<dbReference type="NCBIfam" id="NF009895">
    <property type="entry name" value="PRK13352.1"/>
    <property type="match status" value="1"/>
</dbReference>
<keyword evidence="8 9" id="KW-0456">Lyase</keyword>
<gene>
    <name evidence="9" type="primary">thiC</name>
    <name evidence="9" type="ORF">BWY73_01078</name>
</gene>
<dbReference type="AlphaFoldDB" id="A0A1V5MEZ4"/>
<dbReference type="InterPro" id="IPR038521">
    <property type="entry name" value="ThiC/Bza_core_dom"/>
</dbReference>
<comment type="caution">
    <text evidence="9">The sequence shown here is derived from an EMBL/GenBank/DDBJ whole genome shotgun (WGS) entry which is preliminary data.</text>
</comment>
<reference evidence="9" key="1">
    <citation type="submission" date="2017-02" db="EMBL/GenBank/DDBJ databases">
        <title>Delving into the versatile metabolic prowess of the omnipresent phylum Bacteroidetes.</title>
        <authorList>
            <person name="Nobu M.K."/>
            <person name="Mei R."/>
            <person name="Narihiro T."/>
            <person name="Kuroda K."/>
            <person name="Liu W.-T."/>
        </authorList>
    </citation>
    <scope>NUCLEOTIDE SEQUENCE</scope>
    <source>
        <strain evidence="9">ADurb.Bin417</strain>
    </source>
</reference>
<dbReference type="InterPro" id="IPR002817">
    <property type="entry name" value="ThiC/BzaA/B"/>
</dbReference>
<dbReference type="PANTHER" id="PTHR30557">
    <property type="entry name" value="THIAMINE BIOSYNTHESIS PROTEIN THIC"/>
    <property type="match status" value="1"/>
</dbReference>
<dbReference type="EC" id="4.1.99.17" evidence="9"/>
<dbReference type="GO" id="GO:0051539">
    <property type="term" value="F:4 iron, 4 sulfur cluster binding"/>
    <property type="evidence" value="ECO:0007669"/>
    <property type="project" value="UniProtKB-KW"/>
</dbReference>
<proteinExistence type="predicted"/>
<comment type="cofactor">
    <cofactor evidence="1">
        <name>[4Fe-4S] cluster</name>
        <dbReference type="ChEBI" id="CHEBI:49883"/>
    </cofactor>
</comment>